<protein>
    <recommendedName>
        <fullName evidence="4">DUF2076 family protein</fullName>
    </recommendedName>
</protein>
<proteinExistence type="predicted"/>
<dbReference type="Proteomes" id="UP000294664">
    <property type="component" value="Unassembled WGS sequence"/>
</dbReference>
<evidence type="ECO:0000313" key="2">
    <source>
        <dbReference type="EMBL" id="TCT06735.1"/>
    </source>
</evidence>
<feature type="region of interest" description="Disordered" evidence="1">
    <location>
        <begin position="199"/>
        <end position="247"/>
    </location>
</feature>
<evidence type="ECO:0000313" key="3">
    <source>
        <dbReference type="Proteomes" id="UP000294664"/>
    </source>
</evidence>
<dbReference type="RefSeq" id="WP_132030214.1">
    <property type="nucleotide sequence ID" value="NZ_SMAI01000002.1"/>
</dbReference>
<reference evidence="2 3" key="1">
    <citation type="submission" date="2019-03" db="EMBL/GenBank/DDBJ databases">
        <title>Genomic Encyclopedia of Type Strains, Phase IV (KMG-IV): sequencing the most valuable type-strain genomes for metagenomic binning, comparative biology and taxonomic classification.</title>
        <authorList>
            <person name="Goeker M."/>
        </authorList>
    </citation>
    <scope>NUCLEOTIDE SEQUENCE [LARGE SCALE GENOMIC DNA]</scope>
    <source>
        <strain evidence="2 3">DSM 9035</strain>
    </source>
</reference>
<dbReference type="AlphaFoldDB" id="A0A4R3M654"/>
<feature type="region of interest" description="Disordered" evidence="1">
    <location>
        <begin position="88"/>
        <end position="148"/>
    </location>
</feature>
<organism evidence="2 3">
    <name type="scientific">Aquabacter spiritensis</name>
    <dbReference type="NCBI Taxonomy" id="933073"/>
    <lineage>
        <taxon>Bacteria</taxon>
        <taxon>Pseudomonadati</taxon>
        <taxon>Pseudomonadota</taxon>
        <taxon>Alphaproteobacteria</taxon>
        <taxon>Hyphomicrobiales</taxon>
        <taxon>Xanthobacteraceae</taxon>
        <taxon>Aquabacter</taxon>
    </lineage>
</organism>
<dbReference type="InterPro" id="IPR018648">
    <property type="entry name" value="DUF2076"/>
</dbReference>
<name>A0A4R3M654_9HYPH</name>
<evidence type="ECO:0008006" key="4">
    <source>
        <dbReference type="Google" id="ProtNLM"/>
    </source>
</evidence>
<dbReference type="Pfam" id="PF09849">
    <property type="entry name" value="DUF2076"/>
    <property type="match status" value="1"/>
</dbReference>
<accession>A0A4R3M654</accession>
<feature type="compositionally biased region" description="Low complexity" evidence="1">
    <location>
        <begin position="123"/>
        <end position="142"/>
    </location>
</feature>
<sequence>MTPEERALIDGLFDRMRGAASQPRDADAEALIARRVAEMPFAPYALSQTVLVQEHALKQAAARIEELEDQARQQAAPQPQSGGFLGGLFGGGRGTSVPTSGSRGTGMALPAQSGQQGYGQQGYGQQPNYPQGAPGASPWGGQQRSGGFGGGGFLQGAMATAAGVAGGMLLADGIRNLMSGGEGPVAQAAAAELPAVETPVADTGDLGSQAQDALGGGADQWGAAPQDASFDDGDSGWDSGGDDSSWA</sequence>
<dbReference type="OrthoDB" id="122910at2"/>
<gene>
    <name evidence="2" type="ORF">EDC64_102214</name>
</gene>
<evidence type="ECO:0000256" key="1">
    <source>
        <dbReference type="SAM" id="MobiDB-lite"/>
    </source>
</evidence>
<dbReference type="EMBL" id="SMAI01000002">
    <property type="protein sequence ID" value="TCT06735.1"/>
    <property type="molecule type" value="Genomic_DNA"/>
</dbReference>
<keyword evidence="3" id="KW-1185">Reference proteome</keyword>
<comment type="caution">
    <text evidence="2">The sequence shown here is derived from an EMBL/GenBank/DDBJ whole genome shotgun (WGS) entry which is preliminary data.</text>
</comment>